<dbReference type="InterPro" id="IPR007110">
    <property type="entry name" value="Ig-like_dom"/>
</dbReference>
<dbReference type="Proteomes" id="UP000198287">
    <property type="component" value="Unassembled WGS sequence"/>
</dbReference>
<keyword evidence="5" id="KW-1185">Reference proteome</keyword>
<dbReference type="EMBL" id="LNIX01000005">
    <property type="protein sequence ID" value="OXA53585.1"/>
    <property type="molecule type" value="Genomic_DNA"/>
</dbReference>
<feature type="compositionally biased region" description="Polar residues" evidence="1">
    <location>
        <begin position="537"/>
        <end position="559"/>
    </location>
</feature>
<comment type="caution">
    <text evidence="4">The sequence shown here is derived from an EMBL/GenBank/DDBJ whole genome shotgun (WGS) entry which is preliminary data.</text>
</comment>
<dbReference type="AlphaFoldDB" id="A0A226E7J4"/>
<proteinExistence type="predicted"/>
<name>A0A226E7J4_FOLCA</name>
<feature type="region of interest" description="Disordered" evidence="1">
    <location>
        <begin position="510"/>
        <end position="559"/>
    </location>
</feature>
<keyword evidence="2" id="KW-0812">Transmembrane</keyword>
<evidence type="ECO:0000256" key="1">
    <source>
        <dbReference type="SAM" id="MobiDB-lite"/>
    </source>
</evidence>
<evidence type="ECO:0000313" key="5">
    <source>
        <dbReference type="Proteomes" id="UP000198287"/>
    </source>
</evidence>
<keyword evidence="2" id="KW-1133">Transmembrane helix</keyword>
<dbReference type="PROSITE" id="PS50835">
    <property type="entry name" value="IG_LIKE"/>
    <property type="match status" value="1"/>
</dbReference>
<evidence type="ECO:0000256" key="2">
    <source>
        <dbReference type="SAM" id="Phobius"/>
    </source>
</evidence>
<reference evidence="4 5" key="1">
    <citation type="submission" date="2015-12" db="EMBL/GenBank/DDBJ databases">
        <title>The genome of Folsomia candida.</title>
        <authorList>
            <person name="Faddeeva A."/>
            <person name="Derks M.F."/>
            <person name="Anvar Y."/>
            <person name="Smit S."/>
            <person name="Van Straalen N."/>
            <person name="Roelofs D."/>
        </authorList>
    </citation>
    <scope>NUCLEOTIDE SEQUENCE [LARGE SCALE GENOMIC DNA]</scope>
    <source>
        <strain evidence="4 5">VU population</strain>
        <tissue evidence="4">Whole body</tissue>
    </source>
</reference>
<organism evidence="4 5">
    <name type="scientific">Folsomia candida</name>
    <name type="common">Springtail</name>
    <dbReference type="NCBI Taxonomy" id="158441"/>
    <lineage>
        <taxon>Eukaryota</taxon>
        <taxon>Metazoa</taxon>
        <taxon>Ecdysozoa</taxon>
        <taxon>Arthropoda</taxon>
        <taxon>Hexapoda</taxon>
        <taxon>Collembola</taxon>
        <taxon>Entomobryomorpha</taxon>
        <taxon>Isotomoidea</taxon>
        <taxon>Isotomidae</taxon>
        <taxon>Proisotominae</taxon>
        <taxon>Folsomia</taxon>
    </lineage>
</organism>
<evidence type="ECO:0000313" key="4">
    <source>
        <dbReference type="EMBL" id="OXA53585.1"/>
    </source>
</evidence>
<dbReference type="PANTHER" id="PTHR34239:SF2">
    <property type="entry name" value="TRANSPOSABLE ELEMENT P TRANSPOSASE_THAP9 CONSERVED DOMAIN-CONTAINING PROTEIN"/>
    <property type="match status" value="1"/>
</dbReference>
<gene>
    <name evidence="4" type="ORF">Fcan01_11844</name>
</gene>
<keyword evidence="2" id="KW-0472">Membrane</keyword>
<feature type="domain" description="Ig-like" evidence="3">
    <location>
        <begin position="92"/>
        <end position="128"/>
    </location>
</feature>
<protein>
    <recommendedName>
        <fullName evidence="3">Ig-like domain-containing protein</fullName>
    </recommendedName>
</protein>
<evidence type="ECO:0000259" key="3">
    <source>
        <dbReference type="PROSITE" id="PS50835"/>
    </source>
</evidence>
<dbReference type="PANTHER" id="PTHR34239">
    <property type="entry name" value="APPLE DOMAIN-CONTAINING PROTEIN"/>
    <property type="match status" value="1"/>
</dbReference>
<sequence length="559" mass="63483">MSGFIPVPQTEDGTTKEHVATEWYEFRLADGTLKWPQVVGGIIALILLVGLIVLIAFLIIGFMGLGASRWFHANLMVRLRLVVKYVHNSGPPRFIKTESRRRQLTLAYGEQGQITCTVDAQPPATWTWKCGGGCSCQPRNEVTTHLITLHTNVALFYPPVKLHQATFRGDTTVRLTTYRDEDKGPADTDKCFFVQYKISDPEVDDEWKFAERILTNLDFDVKRCTIEKWKEWRIDGFITTDVFNHLNVGSAHFDLHGLQPTAGYDVRAMAVSLENGNVPHVRFSDGTKHQMSKDQQKLMRAFSFSESEEDDDIEKDINKLLNDEQDLALDSDVENILQDIERCTDFGPELPQNVADSFVKTVVRTLSKESRANLKDKLKIPTHRRKNQQVQQVLSMGLSNLSVIASTVMSNKEKLPKELMTSILQNAINGANVLGDQFQSISKERRWDIKKFLNPEYSGICSAQIPPCELLFGTDLNENLKASKATSTLIRTSTSNKSYRYQPYANSGPSFIPRGNLNGNRPFHPQSRGSGQFRPRFNSSVPFRPRQYQSFNQPRFQRK</sequence>
<feature type="transmembrane region" description="Helical" evidence="2">
    <location>
        <begin position="38"/>
        <end position="71"/>
    </location>
</feature>
<dbReference type="OrthoDB" id="7701249at2759"/>
<accession>A0A226E7J4</accession>